<evidence type="ECO:0000313" key="2">
    <source>
        <dbReference type="EMBL" id="CAK0805264.1"/>
    </source>
</evidence>
<feature type="compositionally biased region" description="Basic and acidic residues" evidence="1">
    <location>
        <begin position="148"/>
        <end position="157"/>
    </location>
</feature>
<name>A0ABN9QGZ2_9DINO</name>
<organism evidence="2 3">
    <name type="scientific">Prorocentrum cordatum</name>
    <dbReference type="NCBI Taxonomy" id="2364126"/>
    <lineage>
        <taxon>Eukaryota</taxon>
        <taxon>Sar</taxon>
        <taxon>Alveolata</taxon>
        <taxon>Dinophyceae</taxon>
        <taxon>Prorocentrales</taxon>
        <taxon>Prorocentraceae</taxon>
        <taxon>Prorocentrum</taxon>
    </lineage>
</organism>
<sequence>MSAGSHWRSCRRCVPTATRQPPGNRVQPVDPEEAATRTPCFRTGWPRHAMVSGPDPSKARPLQLRPPPAPGRGGAAPRAQRGARRRSAATQRSSDDACEAAKRRSGKAAKRRSRAAAQRRSGEAAKRRRRRSGKAAASGDDEATTETAPRRSDEAAARQRRRRRPRARALAASPTERCFLLGGKPWPSRSGVSATDCSMSSPRLRSASSTPTGTGACAPPPSPAASGARPEGLGAPRRGQSRAPGPARGALRRGETTRGRGGASFRPGLPPYRESLGEKSKPCPNPEPRTCPPPAGPHPRWAASEPRARGGSRSGDPSRHERGWATRRRPRIGGEPRRGMRRRRKARPLPLPPRRAGRRLQAMPARAAAQAECPRQARGVAPPRERAHGRAGRRREEGRGRGGRRDRRECGRSQNCCESIVCGARVPRPREDRSAPRARFPGAGKRHQLISRCGPPPCNNRQKKNSGRPPGARRHTPTLALAGKLHRGHTERLAVCGGRRPQRGASAARVRRVRRRGRGKTGKGGSGRGTARELSGHAGLPAAPEVRLLSSAPAWQKGGGRAPKRVRGKLGTRESAARPARSLTRRRKTPPWSACCDVGASSKNRDGNFCRRVRPPRGPYSPPQGPSKRGSGVKEQSAGRGRDPGAPTSRTNWVARGEGKARSRRASLDGPAGQTTLWPKPGSRRAGAPPCRSERRRGPAVARAGWGQDAPRTARRAAAGTEDGHCRGRPAARVCRRRGSLQPGRGQNLQPGRSQNLQPGRGESPQPGRTCRDAPRPGRGGSLRLRQDVLRPGRG</sequence>
<gene>
    <name evidence="2" type="ORF">PCOR1329_LOCUS11830</name>
</gene>
<feature type="compositionally biased region" description="Basic residues" evidence="1">
    <location>
        <begin position="103"/>
        <end position="114"/>
    </location>
</feature>
<feature type="compositionally biased region" description="Basic residues" evidence="1">
    <location>
        <begin position="461"/>
        <end position="476"/>
    </location>
</feature>
<evidence type="ECO:0000256" key="1">
    <source>
        <dbReference type="SAM" id="MobiDB-lite"/>
    </source>
</evidence>
<feature type="compositionally biased region" description="Low complexity" evidence="1">
    <location>
        <begin position="359"/>
        <end position="378"/>
    </location>
</feature>
<feature type="compositionally biased region" description="Basic and acidic residues" evidence="1">
    <location>
        <begin position="785"/>
        <end position="795"/>
    </location>
</feature>
<feature type="compositionally biased region" description="Pro residues" evidence="1">
    <location>
        <begin position="283"/>
        <end position="297"/>
    </location>
</feature>
<dbReference type="EMBL" id="CAUYUJ010003421">
    <property type="protein sequence ID" value="CAK0805264.1"/>
    <property type="molecule type" value="Genomic_DNA"/>
</dbReference>
<feature type="compositionally biased region" description="Basic and acidic residues" evidence="1">
    <location>
        <begin position="383"/>
        <end position="400"/>
    </location>
</feature>
<comment type="caution">
    <text evidence="2">The sequence shown here is derived from an EMBL/GenBank/DDBJ whole genome shotgun (WGS) entry which is preliminary data.</text>
</comment>
<keyword evidence="3" id="KW-1185">Reference proteome</keyword>
<feature type="compositionally biased region" description="Basic residues" evidence="1">
    <location>
        <begin position="158"/>
        <end position="167"/>
    </location>
</feature>
<proteinExistence type="predicted"/>
<feature type="compositionally biased region" description="Basic residues" evidence="1">
    <location>
        <begin position="727"/>
        <end position="739"/>
    </location>
</feature>
<feature type="compositionally biased region" description="Pro residues" evidence="1">
    <location>
        <begin position="616"/>
        <end position="625"/>
    </location>
</feature>
<feature type="compositionally biased region" description="Basic residues" evidence="1">
    <location>
        <begin position="509"/>
        <end position="521"/>
    </location>
</feature>
<feature type="region of interest" description="Disordered" evidence="1">
    <location>
        <begin position="428"/>
        <end position="795"/>
    </location>
</feature>
<feature type="compositionally biased region" description="Basic and acidic residues" evidence="1">
    <location>
        <begin position="93"/>
        <end position="102"/>
    </location>
</feature>
<dbReference type="Proteomes" id="UP001189429">
    <property type="component" value="Unassembled WGS sequence"/>
</dbReference>
<feature type="compositionally biased region" description="Polar residues" evidence="1">
    <location>
        <begin position="745"/>
        <end position="758"/>
    </location>
</feature>
<evidence type="ECO:0000313" key="3">
    <source>
        <dbReference type="Proteomes" id="UP001189429"/>
    </source>
</evidence>
<feature type="region of interest" description="Disordered" evidence="1">
    <location>
        <begin position="1"/>
        <end position="411"/>
    </location>
</feature>
<feature type="compositionally biased region" description="Low complexity" evidence="1">
    <location>
        <begin position="198"/>
        <end position="217"/>
    </location>
</feature>
<reference evidence="2" key="1">
    <citation type="submission" date="2023-10" db="EMBL/GenBank/DDBJ databases">
        <authorList>
            <person name="Chen Y."/>
            <person name="Shah S."/>
            <person name="Dougan E. K."/>
            <person name="Thang M."/>
            <person name="Chan C."/>
        </authorList>
    </citation>
    <scope>NUCLEOTIDE SEQUENCE [LARGE SCALE GENOMIC DNA]</scope>
</reference>
<protein>
    <submittedName>
        <fullName evidence="2">Uncharacterized protein</fullName>
    </submittedName>
</protein>
<accession>A0ABN9QGZ2</accession>